<evidence type="ECO:0000313" key="1">
    <source>
        <dbReference type="EMBL" id="CAI9765207.1"/>
    </source>
</evidence>
<dbReference type="EMBL" id="OU503042">
    <property type="protein sequence ID" value="CAI9765207.1"/>
    <property type="molecule type" value="Genomic_DNA"/>
</dbReference>
<accession>A0AAD2DS94</accession>
<name>A0AAD2DS94_9LAMI</name>
<sequence length="148" mass="17161">MNAQKLVQIPNTWVFFIQELRLRKRLQEIIPLNAGNIFGADDSRLVSKWENIIRENLNKIPPVTKLKCYSDHASPSRFKPSEDALDIEDEILLESDSDLEEKIYLLDEEPNNLDEIKDGMVGGENFIDVDTLVSKVEQRQFYSPKRLN</sequence>
<reference evidence="1" key="1">
    <citation type="submission" date="2023-05" db="EMBL/GenBank/DDBJ databases">
        <authorList>
            <person name="Huff M."/>
        </authorList>
    </citation>
    <scope>NUCLEOTIDE SEQUENCE</scope>
</reference>
<organism evidence="1 2">
    <name type="scientific">Fraxinus pennsylvanica</name>
    <dbReference type="NCBI Taxonomy" id="56036"/>
    <lineage>
        <taxon>Eukaryota</taxon>
        <taxon>Viridiplantae</taxon>
        <taxon>Streptophyta</taxon>
        <taxon>Embryophyta</taxon>
        <taxon>Tracheophyta</taxon>
        <taxon>Spermatophyta</taxon>
        <taxon>Magnoliopsida</taxon>
        <taxon>eudicotyledons</taxon>
        <taxon>Gunneridae</taxon>
        <taxon>Pentapetalae</taxon>
        <taxon>asterids</taxon>
        <taxon>lamiids</taxon>
        <taxon>Lamiales</taxon>
        <taxon>Oleaceae</taxon>
        <taxon>Oleeae</taxon>
        <taxon>Fraxinus</taxon>
    </lineage>
</organism>
<dbReference type="Proteomes" id="UP000834106">
    <property type="component" value="Chromosome 7"/>
</dbReference>
<proteinExistence type="predicted"/>
<protein>
    <submittedName>
        <fullName evidence="1">Uncharacterized protein</fullName>
    </submittedName>
</protein>
<evidence type="ECO:0000313" key="2">
    <source>
        <dbReference type="Proteomes" id="UP000834106"/>
    </source>
</evidence>
<dbReference type="AlphaFoldDB" id="A0AAD2DS94"/>
<gene>
    <name evidence="1" type="ORF">FPE_LOCUS12637</name>
</gene>
<keyword evidence="2" id="KW-1185">Reference proteome</keyword>